<evidence type="ECO:0000313" key="4">
    <source>
        <dbReference type="Proteomes" id="UP001596989"/>
    </source>
</evidence>
<feature type="chain" id="PRO_5047069203" evidence="2">
    <location>
        <begin position="27"/>
        <end position="400"/>
    </location>
</feature>
<gene>
    <name evidence="3" type="ORF">ACFQ2I_21865</name>
</gene>
<keyword evidence="4" id="KW-1185">Reference proteome</keyword>
<name>A0ABW3HWP5_9BACL</name>
<dbReference type="InterPro" id="IPR052944">
    <property type="entry name" value="Sporulation_related"/>
</dbReference>
<comment type="caution">
    <text evidence="3">The sequence shown here is derived from an EMBL/GenBank/DDBJ whole genome shotgun (WGS) entry which is preliminary data.</text>
</comment>
<reference evidence="4" key="1">
    <citation type="journal article" date="2019" name="Int. J. Syst. Evol. Microbiol.">
        <title>The Global Catalogue of Microorganisms (GCM) 10K type strain sequencing project: providing services to taxonomists for standard genome sequencing and annotation.</title>
        <authorList>
            <consortium name="The Broad Institute Genomics Platform"/>
            <consortium name="The Broad Institute Genome Sequencing Center for Infectious Disease"/>
            <person name="Wu L."/>
            <person name="Ma J."/>
        </authorList>
    </citation>
    <scope>NUCLEOTIDE SEQUENCE [LARGE SCALE GENOMIC DNA]</scope>
    <source>
        <strain evidence="4">CCUG 59129</strain>
    </source>
</reference>
<protein>
    <submittedName>
        <fullName evidence="3">DUF4367 domain-containing protein</fullName>
    </submittedName>
</protein>
<dbReference type="RefSeq" id="WP_377568070.1">
    <property type="nucleotide sequence ID" value="NZ_JBHTJZ010000070.1"/>
</dbReference>
<organism evidence="3 4">
    <name type="scientific">Paenibacillus chungangensis</name>
    <dbReference type="NCBI Taxonomy" id="696535"/>
    <lineage>
        <taxon>Bacteria</taxon>
        <taxon>Bacillati</taxon>
        <taxon>Bacillota</taxon>
        <taxon>Bacilli</taxon>
        <taxon>Bacillales</taxon>
        <taxon>Paenibacillaceae</taxon>
        <taxon>Paenibacillus</taxon>
    </lineage>
</organism>
<feature type="region of interest" description="Disordered" evidence="1">
    <location>
        <begin position="204"/>
        <end position="287"/>
    </location>
</feature>
<dbReference type="PANTHER" id="PTHR37507:SF2">
    <property type="entry name" value="SPORULATION PROTEIN YDCC"/>
    <property type="match status" value="1"/>
</dbReference>
<evidence type="ECO:0000256" key="1">
    <source>
        <dbReference type="SAM" id="MobiDB-lite"/>
    </source>
</evidence>
<evidence type="ECO:0000313" key="3">
    <source>
        <dbReference type="EMBL" id="MFD0961990.1"/>
    </source>
</evidence>
<feature type="signal peptide" evidence="2">
    <location>
        <begin position="1"/>
        <end position="26"/>
    </location>
</feature>
<dbReference type="PANTHER" id="PTHR37507">
    <property type="entry name" value="SPORULATION PROTEIN YDCC"/>
    <property type="match status" value="1"/>
</dbReference>
<accession>A0ABW3HWP5</accession>
<dbReference type="Gene3D" id="2.50.20.10">
    <property type="entry name" value="Lipoprotein localisation LolA/LolB/LppX"/>
    <property type="match status" value="1"/>
</dbReference>
<dbReference type="Proteomes" id="UP001596989">
    <property type="component" value="Unassembled WGS sequence"/>
</dbReference>
<dbReference type="PROSITE" id="PS51257">
    <property type="entry name" value="PROKAR_LIPOPROTEIN"/>
    <property type="match status" value="1"/>
</dbReference>
<dbReference type="SUPFAM" id="SSF89392">
    <property type="entry name" value="Prokaryotic lipoproteins and lipoprotein localization factors"/>
    <property type="match status" value="1"/>
</dbReference>
<dbReference type="EMBL" id="JBHTJZ010000070">
    <property type="protein sequence ID" value="MFD0961990.1"/>
    <property type="molecule type" value="Genomic_DNA"/>
</dbReference>
<feature type="compositionally biased region" description="Acidic residues" evidence="1">
    <location>
        <begin position="249"/>
        <end position="279"/>
    </location>
</feature>
<feature type="compositionally biased region" description="Polar residues" evidence="1">
    <location>
        <begin position="213"/>
        <end position="224"/>
    </location>
</feature>
<proteinExistence type="predicted"/>
<evidence type="ECO:0000256" key="2">
    <source>
        <dbReference type="SAM" id="SignalP"/>
    </source>
</evidence>
<dbReference type="InterPro" id="IPR029046">
    <property type="entry name" value="LolA/LolB/LppX"/>
</dbReference>
<keyword evidence="2" id="KW-0732">Signal</keyword>
<sequence length="400" mass="44511">MRRMTWTAAMILVVALILSACGTKDAESVVKDLDKSVNSMESYQGSGTMTLHNGQQPQAYEVDVSFQQPHYYRIKLTNKEKDITQIVLKNDDGVFVLTPKLNKVFRFQSEWPQNQGQVYLYQTLAQSIITDSSRQFAANDDAYVFDVMANYNSGSLARQKIWLNKSDLSPLQVEVSDTNARVQVDVKFDTFKFDQRFDEGFFNTDENLRSESAAEQSDEPTTTVPDEKDQDGIKAPGDEGVGTTNSEDSPVDSDSESNAEEADQDEDADTDANNEEENADTAAENKVEKFVVMGPSYTPQGVVVLDETDIVFNEQPGQMTRYDGIYSYTLIQTQAQEQSASFMQGMIVDLGFTLGELTGGDGLQTLTWTYHGSQFRITSANLPQSEMEKIAESVQAEVGK</sequence>